<dbReference type="InterPro" id="IPR034164">
    <property type="entry name" value="Pepsin-like_dom"/>
</dbReference>
<keyword evidence="4" id="KW-0472">Membrane</keyword>
<feature type="transmembrane region" description="Helical" evidence="4">
    <location>
        <begin position="454"/>
        <end position="475"/>
    </location>
</feature>
<dbReference type="InterPro" id="IPR033121">
    <property type="entry name" value="PEPTIDASE_A1"/>
</dbReference>
<accession>A0A0C3DWX6</accession>
<evidence type="ECO:0000256" key="2">
    <source>
        <dbReference type="PIRSR" id="PIRSR601461-1"/>
    </source>
</evidence>
<keyword evidence="4" id="KW-1133">Transmembrane helix</keyword>
<evidence type="ECO:0000256" key="3">
    <source>
        <dbReference type="SAM" id="MobiDB-lite"/>
    </source>
</evidence>
<dbReference type="OrthoDB" id="2747330at2759"/>
<proteinExistence type="inferred from homology"/>
<dbReference type="InterPro" id="IPR021109">
    <property type="entry name" value="Peptidase_aspartic_dom_sf"/>
</dbReference>
<protein>
    <recommendedName>
        <fullName evidence="5">Peptidase A1 domain-containing protein</fullName>
    </recommendedName>
</protein>
<evidence type="ECO:0000259" key="5">
    <source>
        <dbReference type="PROSITE" id="PS51767"/>
    </source>
</evidence>
<feature type="domain" description="Peptidase A1" evidence="5">
    <location>
        <begin position="52"/>
        <end position="394"/>
    </location>
</feature>
<feature type="compositionally biased region" description="Polar residues" evidence="3">
    <location>
        <begin position="747"/>
        <end position="763"/>
    </location>
</feature>
<dbReference type="InParanoid" id="A0A0C3DWX6"/>
<dbReference type="EMBL" id="KN822059">
    <property type="protein sequence ID" value="KIM60669.1"/>
    <property type="molecule type" value="Genomic_DNA"/>
</dbReference>
<reference evidence="7" key="2">
    <citation type="submission" date="2015-01" db="EMBL/GenBank/DDBJ databases">
        <title>Evolutionary Origins and Diversification of the Mycorrhizal Mutualists.</title>
        <authorList>
            <consortium name="DOE Joint Genome Institute"/>
            <consortium name="Mycorrhizal Genomics Consortium"/>
            <person name="Kohler A."/>
            <person name="Kuo A."/>
            <person name="Nagy L.G."/>
            <person name="Floudas D."/>
            <person name="Copeland A."/>
            <person name="Barry K.W."/>
            <person name="Cichocki N."/>
            <person name="Veneault-Fourrey C."/>
            <person name="LaButti K."/>
            <person name="Lindquist E.A."/>
            <person name="Lipzen A."/>
            <person name="Lundell T."/>
            <person name="Morin E."/>
            <person name="Murat C."/>
            <person name="Riley R."/>
            <person name="Ohm R."/>
            <person name="Sun H."/>
            <person name="Tunlid A."/>
            <person name="Henrissat B."/>
            <person name="Grigoriev I.V."/>
            <person name="Hibbett D.S."/>
            <person name="Martin F."/>
        </authorList>
    </citation>
    <scope>NUCLEOTIDE SEQUENCE [LARGE SCALE GENOMIC DNA]</scope>
    <source>
        <strain evidence="7">Foug A</strain>
    </source>
</reference>
<dbReference type="AlphaFoldDB" id="A0A0C3DWX6"/>
<dbReference type="HOGENOM" id="CLU_014988_0_0_1"/>
<feature type="active site" evidence="2">
    <location>
        <position position="70"/>
    </location>
</feature>
<feature type="region of interest" description="Disordered" evidence="3">
    <location>
        <begin position="702"/>
        <end position="772"/>
    </location>
</feature>
<feature type="compositionally biased region" description="Low complexity" evidence="3">
    <location>
        <begin position="708"/>
        <end position="719"/>
    </location>
</feature>
<dbReference type="InterPro" id="IPR001461">
    <property type="entry name" value="Aspartic_peptidase_A1"/>
</dbReference>
<dbReference type="Pfam" id="PF00026">
    <property type="entry name" value="Asp"/>
    <property type="match status" value="1"/>
</dbReference>
<dbReference type="GO" id="GO:0004190">
    <property type="term" value="F:aspartic-type endopeptidase activity"/>
    <property type="evidence" value="ECO:0007669"/>
    <property type="project" value="InterPro"/>
</dbReference>
<evidence type="ECO:0000313" key="6">
    <source>
        <dbReference type="EMBL" id="KIM60669.1"/>
    </source>
</evidence>
<dbReference type="PRINTS" id="PR00792">
    <property type="entry name" value="PEPSIN"/>
</dbReference>
<dbReference type="Gene3D" id="2.40.70.10">
    <property type="entry name" value="Acid Proteases"/>
    <property type="match status" value="2"/>
</dbReference>
<name>A0A0C3DWX6_9AGAM</name>
<dbReference type="PROSITE" id="PS51767">
    <property type="entry name" value="PEPTIDASE_A1"/>
    <property type="match status" value="1"/>
</dbReference>
<keyword evidence="4" id="KW-0812">Transmembrane</keyword>
<organism evidence="6 7">
    <name type="scientific">Scleroderma citrinum Foug A</name>
    <dbReference type="NCBI Taxonomy" id="1036808"/>
    <lineage>
        <taxon>Eukaryota</taxon>
        <taxon>Fungi</taxon>
        <taxon>Dikarya</taxon>
        <taxon>Basidiomycota</taxon>
        <taxon>Agaricomycotina</taxon>
        <taxon>Agaricomycetes</taxon>
        <taxon>Agaricomycetidae</taxon>
        <taxon>Boletales</taxon>
        <taxon>Sclerodermatineae</taxon>
        <taxon>Sclerodermataceae</taxon>
        <taxon>Scleroderma</taxon>
    </lineage>
</organism>
<dbReference type="SUPFAM" id="SSF50630">
    <property type="entry name" value="Acid proteases"/>
    <property type="match status" value="1"/>
</dbReference>
<dbReference type="PANTHER" id="PTHR47966">
    <property type="entry name" value="BETA-SITE APP-CLEAVING ENZYME, ISOFORM A-RELATED"/>
    <property type="match status" value="1"/>
</dbReference>
<feature type="active site" evidence="2">
    <location>
        <position position="282"/>
    </location>
</feature>
<dbReference type="GO" id="GO:0006508">
    <property type="term" value="P:proteolysis"/>
    <property type="evidence" value="ECO:0007669"/>
    <property type="project" value="InterPro"/>
</dbReference>
<keyword evidence="7" id="KW-1185">Reference proteome</keyword>
<gene>
    <name evidence="6" type="ORF">SCLCIDRAFT_1216570</name>
</gene>
<dbReference type="STRING" id="1036808.A0A0C3DWX6"/>
<dbReference type="CDD" id="cd05471">
    <property type="entry name" value="pepsin_like"/>
    <property type="match status" value="1"/>
</dbReference>
<sequence>MPNILDAHPSRWKGKDKERFVPISTRDEGSGGSSGIVLSMDMVSTSYYAVAYTVPVQIGTSQQNFSLQVDTGSSDLWVASKSCSSCSSTNGRLYDPSSSMPTGEGFTIKYLEGEVIGPIVWDTVQLGGYIITNQALAAATSVQSEPLSYEFDGILGLALPLDSVIESLIPAVENSNPDGAPVSSNLFSITPSSDAPSQAFFSLSLARPGSNQIPSLLGIGQHPSNIISDPTKIPYSQVISDSLGALYWKINVKAITVYTGGQAKSIKLQSLSGSAYPTAVFDSGTPLIMTTSTIANGIYGALGISPASDGNYYVPCTTPLNMTITLDGQPELPIHPLDLTAEPSGQFGAQYCVGLIQSTQTQVLANIGDMVLGVPFMRNVYTVMAYETPNANGTFTTSVMGGFQPMLGLYGLTNATQALQEFHNVRVLNQPLDPGGQSTPTGDGSTGLSVGVKVLIGLVGAFALCIAAFGVRCFFARRKWRKQGLAGSASVSLSHMGDSDTEQKIGYELTRRDSPTGSIEEVPLGLPDTLRTLAFRSSRADRGVSQYTVDSGRTYVEDLGLGGGVGEFGLREQHSKTKMPATWRDTLVGSDAGDGDKYGSTPTIPGFLTHRHRSSELVSVPLLVHHAQHRRSDSMGSDLAEFGAIGTGMSMGMAGIGTAARGSQIDADLGLVHVRMRSDSSEQSALSTVPLRQAIAGIGANTDINPTADGRASSGADAPAAPPLRMAASWSSGRRAVVGPREPRPRSNASVSLSTATAANSNRAGGEEPPPP</sequence>
<reference evidence="6 7" key="1">
    <citation type="submission" date="2014-04" db="EMBL/GenBank/DDBJ databases">
        <authorList>
            <consortium name="DOE Joint Genome Institute"/>
            <person name="Kuo A."/>
            <person name="Kohler A."/>
            <person name="Nagy L.G."/>
            <person name="Floudas D."/>
            <person name="Copeland A."/>
            <person name="Barry K.W."/>
            <person name="Cichocki N."/>
            <person name="Veneault-Fourrey C."/>
            <person name="LaButti K."/>
            <person name="Lindquist E.A."/>
            <person name="Lipzen A."/>
            <person name="Lundell T."/>
            <person name="Morin E."/>
            <person name="Murat C."/>
            <person name="Sun H."/>
            <person name="Tunlid A."/>
            <person name="Henrissat B."/>
            <person name="Grigoriev I.V."/>
            <person name="Hibbett D.S."/>
            <person name="Martin F."/>
            <person name="Nordberg H.P."/>
            <person name="Cantor M.N."/>
            <person name="Hua S.X."/>
        </authorList>
    </citation>
    <scope>NUCLEOTIDE SEQUENCE [LARGE SCALE GENOMIC DNA]</scope>
    <source>
        <strain evidence="6 7">Foug A</strain>
    </source>
</reference>
<evidence type="ECO:0000256" key="1">
    <source>
        <dbReference type="ARBA" id="ARBA00007447"/>
    </source>
</evidence>
<dbReference type="Proteomes" id="UP000053989">
    <property type="component" value="Unassembled WGS sequence"/>
</dbReference>
<evidence type="ECO:0000256" key="4">
    <source>
        <dbReference type="SAM" id="Phobius"/>
    </source>
</evidence>
<comment type="similarity">
    <text evidence="1">Belongs to the peptidase A1 family.</text>
</comment>
<evidence type="ECO:0000313" key="7">
    <source>
        <dbReference type="Proteomes" id="UP000053989"/>
    </source>
</evidence>
<dbReference type="PANTHER" id="PTHR47966:SF57">
    <property type="entry name" value="PEPTIDASE A1 DOMAIN-CONTAINING PROTEIN"/>
    <property type="match status" value="1"/>
</dbReference>